<dbReference type="GO" id="GO:0016853">
    <property type="term" value="F:isomerase activity"/>
    <property type="evidence" value="ECO:0007669"/>
    <property type="project" value="UniProtKB-KW"/>
</dbReference>
<dbReference type="SUPFAM" id="SSF69304">
    <property type="entry name" value="Tricorn protease N-terminal domain"/>
    <property type="match status" value="1"/>
</dbReference>
<evidence type="ECO:0000259" key="1">
    <source>
        <dbReference type="Pfam" id="PF12680"/>
    </source>
</evidence>
<keyword evidence="3" id="KW-1185">Reference proteome</keyword>
<reference evidence="2 3" key="1">
    <citation type="submission" date="2019-11" db="EMBL/GenBank/DDBJ databases">
        <title>Winogradskyella ouciana sp. nov., isolated from the hadal seawater of the Mariana Trench.</title>
        <authorList>
            <person name="Liu R."/>
        </authorList>
    </citation>
    <scope>NUCLEOTIDE SEQUENCE [LARGE SCALE GENOMIC DNA]</scope>
    <source>
        <strain evidence="2 3">ZXX205</strain>
    </source>
</reference>
<dbReference type="SUPFAM" id="SSF54427">
    <property type="entry name" value="NTF2-like"/>
    <property type="match status" value="2"/>
</dbReference>
<dbReference type="Gene3D" id="3.10.450.50">
    <property type="match status" value="2"/>
</dbReference>
<dbReference type="InterPro" id="IPR032710">
    <property type="entry name" value="NTF2-like_dom_sf"/>
</dbReference>
<accession>A0A7K1GE83</accession>
<dbReference type="Pfam" id="PF12680">
    <property type="entry name" value="SnoaL_2"/>
    <property type="match status" value="1"/>
</dbReference>
<protein>
    <submittedName>
        <fullName evidence="2">Steroid delta-isomerase</fullName>
    </submittedName>
</protein>
<dbReference type="Proteomes" id="UP000447545">
    <property type="component" value="Unassembled WGS sequence"/>
</dbReference>
<comment type="caution">
    <text evidence="2">The sequence shown here is derived from an EMBL/GenBank/DDBJ whole genome shotgun (WGS) entry which is preliminary data.</text>
</comment>
<evidence type="ECO:0000313" key="3">
    <source>
        <dbReference type="Proteomes" id="UP000447545"/>
    </source>
</evidence>
<evidence type="ECO:0000313" key="2">
    <source>
        <dbReference type="EMBL" id="MTE27453.1"/>
    </source>
</evidence>
<name>A0A7K1GE83_9FLAO</name>
<dbReference type="EMBL" id="WJYA01000006">
    <property type="protein sequence ID" value="MTE27453.1"/>
    <property type="molecule type" value="Genomic_DNA"/>
</dbReference>
<dbReference type="RefSeq" id="WP_155089469.1">
    <property type="nucleotide sequence ID" value="NZ_WJYA01000006.1"/>
</dbReference>
<feature type="domain" description="SnoaL-like" evidence="1">
    <location>
        <begin position="437"/>
        <end position="529"/>
    </location>
</feature>
<dbReference type="AlphaFoldDB" id="A0A7K1GE83"/>
<gene>
    <name evidence="2" type="ORF">F1003_10975</name>
</gene>
<organism evidence="2 3">
    <name type="scientific">Winogradskyella ouciana</name>
    <dbReference type="NCBI Taxonomy" id="2608631"/>
    <lineage>
        <taxon>Bacteria</taxon>
        <taxon>Pseudomonadati</taxon>
        <taxon>Bacteroidota</taxon>
        <taxon>Flavobacteriia</taxon>
        <taxon>Flavobacteriales</taxon>
        <taxon>Flavobacteriaceae</taxon>
        <taxon>Winogradskyella</taxon>
    </lineage>
</organism>
<proteinExistence type="predicted"/>
<keyword evidence="2" id="KW-0413">Isomerase</keyword>
<dbReference type="InterPro" id="IPR037401">
    <property type="entry name" value="SnoaL-like"/>
</dbReference>
<sequence>MKYLFLTLCTSLITVVHSQSETEIFYFDLENNGEKIEVKNGKNISNNKGYDNQPSFIDDEKILYASTRNGQTDIAQYQINYKAKIFINSTEGGEYTPIKIPNKNAVSAVRLDTDGKQRLYSYNLGNGESTELIEDLVVAYYTWCNENTIVSAVIEDEKLNLYVTDITNGKSERYATNVGRSFHKIPNSNLVSFIYKENDKQWQIRSLNPQTGRTRLIAYTIEGVEDICWLDNKTIITGKEEILYKLTLKQDNNWKKVADLSSYGITNISRLAVNNQATKLLIAAETDTINDNSATHLPENINTENPNTDTIITEVKAEDIVQKHIEPFNNKNLDEFVDAFAYNVEVNQFPNEPMYAGINTLEENYKNFFNNYAKAHVKVLNRMALDNIVIDEELVTINNMTIRQATIYEVEREKIKSMTFIRNKNTSSNPEIIVNKQLEKYNERNIKGFVETYTEDIKLYKLPETITLEGLSALKTEYGLFFQQTPDLNAEIVNRIVLGNKVIDKEKVIINGQTFYAIAIYEVNDGLISKVTFVQ</sequence>